<sequence>MSRRVALAVLATGLGLAGLVTGTGTAAAVPGCGDYHWIGAAGSGQRDAAGLQANGGMGPVVFESYQQLSTALASQGKTITAEAVQYPAVPVPVDGGLGGWMGFMDSVEAGEEATADQFAAFTERCPATKVVLAGYSQGAMAIHRNLHDLADNPNVAAALLIADGDRLPGDTTVNLGSAAVVPGPGKGVAQEHSFLASAPTDPLPVSIGSRTISVCDVGDPVCDYDPDTAGDDATTNAAGIAIHTSYAPATTGAHAWGAPLYRAVVSSAPLQDATPLDPTLQGPLPGPAQDPSVSLAATHG</sequence>
<accession>A0ABT1M8A5</accession>
<dbReference type="InterPro" id="IPR000675">
    <property type="entry name" value="Cutinase/axe"/>
</dbReference>
<comment type="caution">
    <text evidence="7">The sequence shown here is derived from an EMBL/GenBank/DDBJ whole genome shotgun (WGS) entry which is preliminary data.</text>
</comment>
<organism evidence="7 8">
    <name type="scientific">Mycolicibacterium arenosum</name>
    <dbReference type="NCBI Taxonomy" id="2952157"/>
    <lineage>
        <taxon>Bacteria</taxon>
        <taxon>Bacillati</taxon>
        <taxon>Actinomycetota</taxon>
        <taxon>Actinomycetes</taxon>
        <taxon>Mycobacteriales</taxon>
        <taxon>Mycobacteriaceae</taxon>
        <taxon>Mycolicibacterium</taxon>
    </lineage>
</organism>
<evidence type="ECO:0000256" key="3">
    <source>
        <dbReference type="ARBA" id="ARBA00022801"/>
    </source>
</evidence>
<dbReference type="EMBL" id="JANDBD010000009">
    <property type="protein sequence ID" value="MCP9274770.1"/>
    <property type="molecule type" value="Genomic_DNA"/>
</dbReference>
<proteinExistence type="inferred from homology"/>
<feature type="chain" id="PRO_5045130910" evidence="6">
    <location>
        <begin position="27"/>
        <end position="300"/>
    </location>
</feature>
<dbReference type="Proteomes" id="UP001651690">
    <property type="component" value="Unassembled WGS sequence"/>
</dbReference>
<evidence type="ECO:0000256" key="2">
    <source>
        <dbReference type="ARBA" id="ARBA00022487"/>
    </source>
</evidence>
<evidence type="ECO:0000256" key="5">
    <source>
        <dbReference type="SAM" id="MobiDB-lite"/>
    </source>
</evidence>
<gene>
    <name evidence="7" type="ORF">NM203_21485</name>
</gene>
<feature type="signal peptide" evidence="6">
    <location>
        <begin position="1"/>
        <end position="26"/>
    </location>
</feature>
<keyword evidence="4" id="KW-1015">Disulfide bond</keyword>
<protein>
    <submittedName>
        <fullName evidence="7">Cutinase family protein</fullName>
    </submittedName>
</protein>
<evidence type="ECO:0000256" key="4">
    <source>
        <dbReference type="ARBA" id="ARBA00023157"/>
    </source>
</evidence>
<keyword evidence="8" id="KW-1185">Reference proteome</keyword>
<feature type="region of interest" description="Disordered" evidence="5">
    <location>
        <begin position="272"/>
        <end position="300"/>
    </location>
</feature>
<evidence type="ECO:0000313" key="8">
    <source>
        <dbReference type="Proteomes" id="UP001651690"/>
    </source>
</evidence>
<evidence type="ECO:0000256" key="1">
    <source>
        <dbReference type="ARBA" id="ARBA00007534"/>
    </source>
</evidence>
<dbReference type="PANTHER" id="PTHR33630">
    <property type="entry name" value="CUTINASE RV1984C-RELATED-RELATED"/>
    <property type="match status" value="1"/>
</dbReference>
<dbReference type="SMART" id="SM01110">
    <property type="entry name" value="Cutinase"/>
    <property type="match status" value="1"/>
</dbReference>
<dbReference type="InterPro" id="IPR029058">
    <property type="entry name" value="AB_hydrolase_fold"/>
</dbReference>
<name>A0ABT1M8A5_9MYCO</name>
<dbReference type="Gene3D" id="3.40.50.1820">
    <property type="entry name" value="alpha/beta hydrolase"/>
    <property type="match status" value="1"/>
</dbReference>
<dbReference type="SUPFAM" id="SSF53474">
    <property type="entry name" value="alpha/beta-Hydrolases"/>
    <property type="match status" value="1"/>
</dbReference>
<evidence type="ECO:0000313" key="7">
    <source>
        <dbReference type="EMBL" id="MCP9274770.1"/>
    </source>
</evidence>
<keyword evidence="2" id="KW-0719">Serine esterase</keyword>
<dbReference type="PANTHER" id="PTHR33630:SF9">
    <property type="entry name" value="CUTINASE 4"/>
    <property type="match status" value="1"/>
</dbReference>
<evidence type="ECO:0000256" key="6">
    <source>
        <dbReference type="SAM" id="SignalP"/>
    </source>
</evidence>
<keyword evidence="3" id="KW-0378">Hydrolase</keyword>
<dbReference type="Pfam" id="PF01083">
    <property type="entry name" value="Cutinase"/>
    <property type="match status" value="1"/>
</dbReference>
<keyword evidence="6" id="KW-0732">Signal</keyword>
<reference evidence="7 8" key="1">
    <citation type="submission" date="2022-06" db="EMBL/GenBank/DDBJ databases">
        <title>Mycolicibacterium sp. CAU 1645 isolated from seawater.</title>
        <authorList>
            <person name="Kim W."/>
        </authorList>
    </citation>
    <scope>NUCLEOTIDE SEQUENCE [LARGE SCALE GENOMIC DNA]</scope>
    <source>
        <strain evidence="7 8">CAU 1645</strain>
    </source>
</reference>
<dbReference type="RefSeq" id="WP_255062451.1">
    <property type="nucleotide sequence ID" value="NZ_JANDBD010000009.1"/>
</dbReference>
<comment type="similarity">
    <text evidence="1">Belongs to the cutinase family.</text>
</comment>